<dbReference type="GO" id="GO:0016788">
    <property type="term" value="F:hydrolase activity, acting on ester bonds"/>
    <property type="evidence" value="ECO:0007669"/>
    <property type="project" value="UniProtKB-ARBA"/>
</dbReference>
<proteinExistence type="predicted"/>
<dbReference type="Gene3D" id="2.60.120.200">
    <property type="match status" value="1"/>
</dbReference>
<dbReference type="AlphaFoldDB" id="A0A518GKL3"/>
<name>A0A518GKL3_9PLAN</name>
<keyword evidence="1" id="KW-0378">Hydrolase</keyword>
<feature type="domain" description="Sialate O-acetylesterase" evidence="3">
    <location>
        <begin position="638"/>
        <end position="776"/>
    </location>
</feature>
<evidence type="ECO:0000313" key="5">
    <source>
        <dbReference type="EMBL" id="QDV29183.1"/>
    </source>
</evidence>
<dbReference type="OrthoDB" id="9795554at2"/>
<dbReference type="KEGG" id="peh:Spb1_10530"/>
<sequence length="992" mass="108837" precursor="true">MKQFRTMIVALASLTFILQAASAQYPDWQETGAIFLNTTPDGANLPAEASVENFPMLIRLHKDFFDFSAAAPNGDDVRFSLQGNALSYQIEQWDAVAGTASVWVRIPRIQGNTRQEIKIHWGKPEAKSESNGKAVFNESNGYLSVLHMDEGVADEVGSAETKDIGTTAAAGMIGPARHLAGKQGVFCGEKIANFPVGASSHSTEAWLRAEKSNGQVLAWGNEHGQGKVVMHFMSPPHVKMECYFSGADVPSRGRLPMNEWIHIIHTYQQGDSRIYVNGELSNVSQTPNAPLAIKTPARFYIGGWYNNYNYVGDVDEVRISKVVRSADWVKLQYENQKPLQTLVGPVVKLGNTFVVSPTSATVFEGKNATFTVQAGGAQKIYWILKSDGQENIAAVDRFAFTFDAGRVKGDKLVTLQCKAVYAEGVKTKDITISVKEDIPEPIFTLNAPKTWDGRETIEIVPQVTNLATMQGKNAGDLKTEWNAGPFAVIKEIAPGKLLLKRSQNSGKLKVTATISNGGQAVSQSVAIAVTEPKSDAWVVRTPAKDEKPEEGQFYARDDKNEGTLHYNGTLTEAADSVFLKLYADEKLVQTATAKLAADKSYTLSVKLKPGLIKYKVEFGTGTDKVLDTVGNLVCGDAYIIDGQSNALATDTGEKSPPETNEWIRSYARPSQNPKDNVGNLWVLPVWKAQQGEKAELGWWGMELAKRLVESQKMPIFMINAAVGGTRIDVHQRNPADPTDLTSIYGRMLWRVQQAKLTHGIRGILWHQGENDQGADGPTGGYGWETYHQFFIEMAAGWKQDFPNVQQYYVFQIWPNSCSMGGRFGSGDMLREKQRTLPQLFSNMSIMSTLGVRPPGGCHFPLVGWAEFARTIQPLIERDHYGKVPAGPISAPNLRTASFNATRDTILLEFDQPIAWDDKLAGQFYLDGEKGKVASGSVAGAVLTLKLKEPTAATKITYLKEIDWNQDNLLLGTNGIAALTFCNVPIDHGQSTP</sequence>
<dbReference type="InterPro" id="IPR036514">
    <property type="entry name" value="SGNH_hydro_sf"/>
</dbReference>
<evidence type="ECO:0000313" key="6">
    <source>
        <dbReference type="Proteomes" id="UP000315349"/>
    </source>
</evidence>
<dbReference type="Pfam" id="PF10102">
    <property type="entry name" value="DUF2341"/>
    <property type="match status" value="1"/>
</dbReference>
<dbReference type="SUPFAM" id="SSF49899">
    <property type="entry name" value="Concanavalin A-like lectins/glucanases"/>
    <property type="match status" value="1"/>
</dbReference>
<evidence type="ECO:0008006" key="7">
    <source>
        <dbReference type="Google" id="ProtNLM"/>
    </source>
</evidence>
<dbReference type="InterPro" id="IPR018765">
    <property type="entry name" value="DUF2341"/>
</dbReference>
<dbReference type="RefSeq" id="WP_145296698.1">
    <property type="nucleotide sequence ID" value="NZ_CP036299.1"/>
</dbReference>
<reference evidence="5 6" key="1">
    <citation type="submission" date="2019-02" db="EMBL/GenBank/DDBJ databases">
        <title>Deep-cultivation of Planctomycetes and their phenomic and genomic characterization uncovers novel biology.</title>
        <authorList>
            <person name="Wiegand S."/>
            <person name="Jogler M."/>
            <person name="Boedeker C."/>
            <person name="Pinto D."/>
            <person name="Vollmers J."/>
            <person name="Rivas-Marin E."/>
            <person name="Kohn T."/>
            <person name="Peeters S.H."/>
            <person name="Heuer A."/>
            <person name="Rast P."/>
            <person name="Oberbeckmann S."/>
            <person name="Bunk B."/>
            <person name="Jeske O."/>
            <person name="Meyerdierks A."/>
            <person name="Storesund J.E."/>
            <person name="Kallscheuer N."/>
            <person name="Luecker S."/>
            <person name="Lage O.M."/>
            <person name="Pohl T."/>
            <person name="Merkel B.J."/>
            <person name="Hornburger P."/>
            <person name="Mueller R.-W."/>
            <person name="Bruemmer F."/>
            <person name="Labrenz M."/>
            <person name="Spormann A.M."/>
            <person name="Op den Camp H."/>
            <person name="Overmann J."/>
            <person name="Amann R."/>
            <person name="Jetten M.S.M."/>
            <person name="Mascher T."/>
            <person name="Medema M.H."/>
            <person name="Devos D.P."/>
            <person name="Kaster A.-K."/>
            <person name="Ovreas L."/>
            <person name="Rohde M."/>
            <person name="Galperin M.Y."/>
            <person name="Jogler C."/>
        </authorList>
    </citation>
    <scope>NUCLEOTIDE SEQUENCE [LARGE SCALE GENOMIC DNA]</scope>
    <source>
        <strain evidence="5 6">Spb1</strain>
    </source>
</reference>
<dbReference type="Pfam" id="PF03629">
    <property type="entry name" value="SASA"/>
    <property type="match status" value="1"/>
</dbReference>
<dbReference type="InterPro" id="IPR013320">
    <property type="entry name" value="ConA-like_dom_sf"/>
</dbReference>
<accession>A0A518GKL3</accession>
<evidence type="ECO:0000256" key="2">
    <source>
        <dbReference type="SAM" id="SignalP"/>
    </source>
</evidence>
<dbReference type="EMBL" id="CP036299">
    <property type="protein sequence ID" value="QDV29183.1"/>
    <property type="molecule type" value="Genomic_DNA"/>
</dbReference>
<evidence type="ECO:0000259" key="3">
    <source>
        <dbReference type="Pfam" id="PF03629"/>
    </source>
</evidence>
<dbReference type="Gene3D" id="3.40.50.1110">
    <property type="entry name" value="SGNH hydrolase"/>
    <property type="match status" value="1"/>
</dbReference>
<evidence type="ECO:0000256" key="1">
    <source>
        <dbReference type="ARBA" id="ARBA00022801"/>
    </source>
</evidence>
<feature type="chain" id="PRO_5021943512" description="DUF2341 domain-containing protein" evidence="2">
    <location>
        <begin position="24"/>
        <end position="992"/>
    </location>
</feature>
<feature type="signal peptide" evidence="2">
    <location>
        <begin position="1"/>
        <end position="23"/>
    </location>
</feature>
<dbReference type="SUPFAM" id="SSF52266">
    <property type="entry name" value="SGNH hydrolase"/>
    <property type="match status" value="1"/>
</dbReference>
<feature type="domain" description="DUF2341" evidence="4">
    <location>
        <begin position="73"/>
        <end position="137"/>
    </location>
</feature>
<dbReference type="Proteomes" id="UP000315349">
    <property type="component" value="Chromosome"/>
</dbReference>
<dbReference type="InterPro" id="IPR005181">
    <property type="entry name" value="SASA"/>
</dbReference>
<protein>
    <recommendedName>
        <fullName evidence="7">DUF2341 domain-containing protein</fullName>
    </recommendedName>
</protein>
<dbReference type="Pfam" id="PF13385">
    <property type="entry name" value="Laminin_G_3"/>
    <property type="match status" value="1"/>
</dbReference>
<keyword evidence="2" id="KW-0732">Signal</keyword>
<evidence type="ECO:0000259" key="4">
    <source>
        <dbReference type="Pfam" id="PF10102"/>
    </source>
</evidence>
<keyword evidence="6" id="KW-1185">Reference proteome</keyword>
<organism evidence="5 6">
    <name type="scientific">Planctopirus ephydatiae</name>
    <dbReference type="NCBI Taxonomy" id="2528019"/>
    <lineage>
        <taxon>Bacteria</taxon>
        <taxon>Pseudomonadati</taxon>
        <taxon>Planctomycetota</taxon>
        <taxon>Planctomycetia</taxon>
        <taxon>Planctomycetales</taxon>
        <taxon>Planctomycetaceae</taxon>
        <taxon>Planctopirus</taxon>
    </lineage>
</organism>
<gene>
    <name evidence="5" type="ORF">Spb1_10530</name>
</gene>